<dbReference type="EMBL" id="BRVO01000002">
    <property type="protein sequence ID" value="GLB49301.1"/>
    <property type="molecule type" value="Genomic_DNA"/>
</dbReference>
<feature type="domain" description="FAD-binding FR-type" evidence="1">
    <location>
        <begin position="1"/>
        <end position="101"/>
    </location>
</feature>
<dbReference type="InterPro" id="IPR050415">
    <property type="entry name" value="MRET"/>
</dbReference>
<reference evidence="2" key="1">
    <citation type="submission" date="2022-07" db="EMBL/GenBank/DDBJ databases">
        <title>Taxonomy of Novel Oxalotrophic and Methylotrophic Bacteria.</title>
        <authorList>
            <person name="Sahin N."/>
            <person name="Tani A."/>
        </authorList>
    </citation>
    <scope>NUCLEOTIDE SEQUENCE</scope>
    <source>
        <strain evidence="2">Y10</strain>
    </source>
</reference>
<evidence type="ECO:0000259" key="1">
    <source>
        <dbReference type="PROSITE" id="PS51384"/>
    </source>
</evidence>
<dbReference type="InterPro" id="IPR017938">
    <property type="entry name" value="Riboflavin_synthase-like_b-brl"/>
</dbReference>
<dbReference type="InterPro" id="IPR001433">
    <property type="entry name" value="OxRdtase_FAD/NAD-bd"/>
</dbReference>
<dbReference type="RefSeq" id="WP_281764939.1">
    <property type="nucleotide sequence ID" value="NZ_BRVO01000002.1"/>
</dbReference>
<dbReference type="InterPro" id="IPR039261">
    <property type="entry name" value="FNR_nucleotide-bd"/>
</dbReference>
<dbReference type="InterPro" id="IPR013112">
    <property type="entry name" value="FAD-bd_8"/>
</dbReference>
<evidence type="ECO:0000313" key="2">
    <source>
        <dbReference type="EMBL" id="GLB49301.1"/>
    </source>
</evidence>
<dbReference type="PROSITE" id="PS51384">
    <property type="entry name" value="FAD_FR"/>
    <property type="match status" value="1"/>
</dbReference>
<accession>A0ABQ5MJ21</accession>
<dbReference type="Gene3D" id="2.40.30.10">
    <property type="entry name" value="Translation factors"/>
    <property type="match status" value="1"/>
</dbReference>
<keyword evidence="3" id="KW-1185">Reference proteome</keyword>
<comment type="caution">
    <text evidence="2">The sequence shown here is derived from an EMBL/GenBank/DDBJ whole genome shotgun (WGS) entry which is preliminary data.</text>
</comment>
<sequence>MNYNVKILRVENLNHNVKRFTTERPEGYEFTPGQATHVSVNKPGWKGEDRPFTFTSLTDADTLEFTIKIYNSHNGVTDELDELKEGDELILREAAGAIHYEGPGYFIAGGAGLTPFIAIFKDLEKQGKLEGNVLYFSNKTDKDIFLKEELDSMLGEKVRYVVTDQKDTEYYNGYIDEEFLRNNITDLTKHFYVCGPKAMTKDVNAALEKIGATTEELVFEK</sequence>
<dbReference type="SUPFAM" id="SSF52343">
    <property type="entry name" value="Ferredoxin reductase-like, C-terminal NADP-linked domain"/>
    <property type="match status" value="1"/>
</dbReference>
<protein>
    <recommendedName>
        <fullName evidence="1">FAD-binding FR-type domain-containing protein</fullName>
    </recommendedName>
</protein>
<dbReference type="Pfam" id="PF08022">
    <property type="entry name" value="FAD_binding_8"/>
    <property type="match status" value="1"/>
</dbReference>
<dbReference type="PRINTS" id="PR00410">
    <property type="entry name" value="PHEHYDRXLASE"/>
</dbReference>
<proteinExistence type="predicted"/>
<evidence type="ECO:0000313" key="3">
    <source>
        <dbReference type="Proteomes" id="UP001143543"/>
    </source>
</evidence>
<dbReference type="SUPFAM" id="SSF63380">
    <property type="entry name" value="Riboflavin synthase domain-like"/>
    <property type="match status" value="1"/>
</dbReference>
<gene>
    <name evidence="2" type="ORF">Y10_16690</name>
</gene>
<name>A0ABQ5MJ21_9FLAO</name>
<dbReference type="CDD" id="cd06196">
    <property type="entry name" value="FNR_like_1"/>
    <property type="match status" value="1"/>
</dbReference>
<dbReference type="Pfam" id="PF00175">
    <property type="entry name" value="NAD_binding_1"/>
    <property type="match status" value="1"/>
</dbReference>
<dbReference type="Gene3D" id="3.40.50.80">
    <property type="entry name" value="Nucleotide-binding domain of ferredoxin-NADP reductase (FNR) module"/>
    <property type="match status" value="1"/>
</dbReference>
<dbReference type="InterPro" id="IPR017927">
    <property type="entry name" value="FAD-bd_FR_type"/>
</dbReference>
<organism evidence="2 3">
    <name type="scientific">Neptunitalea lumnitzerae</name>
    <dbReference type="NCBI Taxonomy" id="2965509"/>
    <lineage>
        <taxon>Bacteria</taxon>
        <taxon>Pseudomonadati</taxon>
        <taxon>Bacteroidota</taxon>
        <taxon>Flavobacteriia</taxon>
        <taxon>Flavobacteriales</taxon>
        <taxon>Flavobacteriaceae</taxon>
        <taxon>Neptunitalea</taxon>
    </lineage>
</organism>
<dbReference type="Proteomes" id="UP001143543">
    <property type="component" value="Unassembled WGS sequence"/>
</dbReference>
<dbReference type="PANTHER" id="PTHR47354:SF5">
    <property type="entry name" value="PROTEIN RFBI"/>
    <property type="match status" value="1"/>
</dbReference>
<dbReference type="PANTHER" id="PTHR47354">
    <property type="entry name" value="NADH OXIDOREDUCTASE HCR"/>
    <property type="match status" value="1"/>
</dbReference>